<keyword evidence="3" id="KW-0805">Transcription regulation</keyword>
<dbReference type="GO" id="GO:0032993">
    <property type="term" value="C:protein-DNA complex"/>
    <property type="evidence" value="ECO:0007669"/>
    <property type="project" value="TreeGrafter"/>
</dbReference>
<organism evidence="10 11">
    <name type="scientific">Paucibacter sediminis</name>
    <dbReference type="NCBI Taxonomy" id="3019553"/>
    <lineage>
        <taxon>Bacteria</taxon>
        <taxon>Pseudomonadati</taxon>
        <taxon>Pseudomonadota</taxon>
        <taxon>Betaproteobacteria</taxon>
        <taxon>Burkholderiales</taxon>
        <taxon>Sphaerotilaceae</taxon>
        <taxon>Roseateles</taxon>
    </lineage>
</organism>
<dbReference type="SUPFAM" id="SSF52172">
    <property type="entry name" value="CheY-like"/>
    <property type="match status" value="1"/>
</dbReference>
<keyword evidence="11" id="KW-1185">Reference proteome</keyword>
<dbReference type="PROSITE" id="PS50110">
    <property type="entry name" value="RESPONSE_REGULATORY"/>
    <property type="match status" value="1"/>
</dbReference>
<dbReference type="AlphaFoldDB" id="A0AA95SMK9"/>
<dbReference type="RefSeq" id="WP_285232608.1">
    <property type="nucleotide sequence ID" value="NZ_CP116346.1"/>
</dbReference>
<evidence type="ECO:0000256" key="7">
    <source>
        <dbReference type="PROSITE-ProRule" id="PRU01091"/>
    </source>
</evidence>
<evidence type="ECO:0000256" key="2">
    <source>
        <dbReference type="ARBA" id="ARBA00023012"/>
    </source>
</evidence>
<protein>
    <submittedName>
        <fullName evidence="10">Winged helix-turn-helix domain-containing protein</fullName>
    </submittedName>
</protein>
<feature type="modified residue" description="4-aspartylphosphate" evidence="6">
    <location>
        <position position="66"/>
    </location>
</feature>
<keyword evidence="1 6" id="KW-0597">Phosphoprotein</keyword>
<reference evidence="10" key="1">
    <citation type="submission" date="2023-01" db="EMBL/GenBank/DDBJ databases">
        <title>Whole genome sequence of Paucibacter sp. S2-9 isolated from pond sediment.</title>
        <authorList>
            <person name="Jung J.Y."/>
        </authorList>
    </citation>
    <scope>NUCLEOTIDE SEQUENCE</scope>
    <source>
        <strain evidence="10">S2-9</strain>
    </source>
</reference>
<evidence type="ECO:0000256" key="5">
    <source>
        <dbReference type="ARBA" id="ARBA00023163"/>
    </source>
</evidence>
<dbReference type="Proteomes" id="UP001177769">
    <property type="component" value="Chromosome"/>
</dbReference>
<dbReference type="SMART" id="SM00862">
    <property type="entry name" value="Trans_reg_C"/>
    <property type="match status" value="1"/>
</dbReference>
<dbReference type="InterPro" id="IPR001789">
    <property type="entry name" value="Sig_transdc_resp-reg_receiver"/>
</dbReference>
<sequence>MKQALPSRAPDSAHAFRALLALDDPALQTRLMQLLVERGWRPALVADAAALQQTLQTQAFDALVLDYAGAAWCEPEQLVRGTSPVERPHLLVCCAAAELAPLLRSALPAHSYALRPVDAAQLAARLQAMVLGGRGNLASALLAGALVLDAQGRCAFEQGRALGLTSREFDLLALLMAPAGALCTRDQILAQLYRWGQDLESNAIDVHVHSLRRKLLLTRIETVRGEGYRLLPAD</sequence>
<feature type="domain" description="Response regulatory" evidence="8">
    <location>
        <begin position="17"/>
        <end position="130"/>
    </location>
</feature>
<feature type="DNA-binding region" description="OmpR/PhoB-type" evidence="7">
    <location>
        <begin position="138"/>
        <end position="232"/>
    </location>
</feature>
<dbReference type="GO" id="GO:0005829">
    <property type="term" value="C:cytosol"/>
    <property type="evidence" value="ECO:0007669"/>
    <property type="project" value="TreeGrafter"/>
</dbReference>
<evidence type="ECO:0000259" key="9">
    <source>
        <dbReference type="PROSITE" id="PS51755"/>
    </source>
</evidence>
<evidence type="ECO:0000256" key="1">
    <source>
        <dbReference type="ARBA" id="ARBA00022553"/>
    </source>
</evidence>
<proteinExistence type="predicted"/>
<dbReference type="InterPro" id="IPR011006">
    <property type="entry name" value="CheY-like_superfamily"/>
</dbReference>
<dbReference type="InterPro" id="IPR001867">
    <property type="entry name" value="OmpR/PhoB-type_DNA-bd"/>
</dbReference>
<evidence type="ECO:0000259" key="8">
    <source>
        <dbReference type="PROSITE" id="PS50110"/>
    </source>
</evidence>
<dbReference type="GO" id="GO:0006355">
    <property type="term" value="P:regulation of DNA-templated transcription"/>
    <property type="evidence" value="ECO:0007669"/>
    <property type="project" value="InterPro"/>
</dbReference>
<keyword evidence="5" id="KW-0804">Transcription</keyword>
<dbReference type="Gene3D" id="1.10.10.10">
    <property type="entry name" value="Winged helix-like DNA-binding domain superfamily/Winged helix DNA-binding domain"/>
    <property type="match status" value="1"/>
</dbReference>
<dbReference type="EMBL" id="CP116346">
    <property type="protein sequence ID" value="WIT11527.1"/>
    <property type="molecule type" value="Genomic_DNA"/>
</dbReference>
<dbReference type="SUPFAM" id="SSF46894">
    <property type="entry name" value="C-terminal effector domain of the bipartite response regulators"/>
    <property type="match status" value="1"/>
</dbReference>
<dbReference type="KEGG" id="pais:PFX98_21975"/>
<name>A0AA95SMK9_9BURK</name>
<feature type="domain" description="OmpR/PhoB-type" evidence="9">
    <location>
        <begin position="138"/>
        <end position="232"/>
    </location>
</feature>
<dbReference type="PANTHER" id="PTHR48111:SF1">
    <property type="entry name" value="TWO-COMPONENT RESPONSE REGULATOR ORR33"/>
    <property type="match status" value="1"/>
</dbReference>
<dbReference type="PROSITE" id="PS51755">
    <property type="entry name" value="OMPR_PHOB"/>
    <property type="match status" value="1"/>
</dbReference>
<accession>A0AA95SMK9</accession>
<evidence type="ECO:0000256" key="4">
    <source>
        <dbReference type="ARBA" id="ARBA00023125"/>
    </source>
</evidence>
<evidence type="ECO:0000256" key="6">
    <source>
        <dbReference type="PROSITE-ProRule" id="PRU00169"/>
    </source>
</evidence>
<dbReference type="CDD" id="cd00383">
    <property type="entry name" value="trans_reg_C"/>
    <property type="match status" value="1"/>
</dbReference>
<keyword evidence="2" id="KW-0902">Two-component regulatory system</keyword>
<dbReference type="InterPro" id="IPR016032">
    <property type="entry name" value="Sig_transdc_resp-reg_C-effctor"/>
</dbReference>
<dbReference type="InterPro" id="IPR039420">
    <property type="entry name" value="WalR-like"/>
</dbReference>
<dbReference type="Pfam" id="PF00486">
    <property type="entry name" value="Trans_reg_C"/>
    <property type="match status" value="1"/>
</dbReference>
<dbReference type="InterPro" id="IPR036388">
    <property type="entry name" value="WH-like_DNA-bd_sf"/>
</dbReference>
<gene>
    <name evidence="10" type="ORF">PFX98_21975</name>
</gene>
<evidence type="ECO:0000313" key="10">
    <source>
        <dbReference type="EMBL" id="WIT11527.1"/>
    </source>
</evidence>
<dbReference type="PANTHER" id="PTHR48111">
    <property type="entry name" value="REGULATOR OF RPOS"/>
    <property type="match status" value="1"/>
</dbReference>
<keyword evidence="4 7" id="KW-0238">DNA-binding</keyword>
<evidence type="ECO:0000313" key="11">
    <source>
        <dbReference type="Proteomes" id="UP001177769"/>
    </source>
</evidence>
<evidence type="ECO:0000256" key="3">
    <source>
        <dbReference type="ARBA" id="ARBA00023015"/>
    </source>
</evidence>
<dbReference type="GO" id="GO:0000976">
    <property type="term" value="F:transcription cis-regulatory region binding"/>
    <property type="evidence" value="ECO:0007669"/>
    <property type="project" value="TreeGrafter"/>
</dbReference>
<dbReference type="GO" id="GO:0000156">
    <property type="term" value="F:phosphorelay response regulator activity"/>
    <property type="evidence" value="ECO:0007669"/>
    <property type="project" value="TreeGrafter"/>
</dbReference>